<dbReference type="AlphaFoldDB" id="A0A951PNQ7"/>
<evidence type="ECO:0000313" key="1">
    <source>
        <dbReference type="EMBL" id="MBW4546982.1"/>
    </source>
</evidence>
<dbReference type="EMBL" id="JAHHIF010000033">
    <property type="protein sequence ID" value="MBW4546982.1"/>
    <property type="molecule type" value="Genomic_DNA"/>
</dbReference>
<accession>A0A951PNQ7</accession>
<gene>
    <name evidence="1" type="ORF">KME25_21445</name>
</gene>
<proteinExistence type="predicted"/>
<evidence type="ECO:0000313" key="2">
    <source>
        <dbReference type="Proteomes" id="UP000753908"/>
    </source>
</evidence>
<protein>
    <submittedName>
        <fullName evidence="1">Uncharacterized protein</fullName>
    </submittedName>
</protein>
<comment type="caution">
    <text evidence="1">The sequence shown here is derived from an EMBL/GenBank/DDBJ whole genome shotgun (WGS) entry which is preliminary data.</text>
</comment>
<name>A0A951PNQ7_9CYAN</name>
<dbReference type="Proteomes" id="UP000753908">
    <property type="component" value="Unassembled WGS sequence"/>
</dbReference>
<reference evidence="1" key="1">
    <citation type="submission" date="2021-05" db="EMBL/GenBank/DDBJ databases">
        <authorList>
            <person name="Pietrasiak N."/>
            <person name="Ward R."/>
            <person name="Stajich J.E."/>
            <person name="Kurbessoian T."/>
        </authorList>
    </citation>
    <scope>NUCLEOTIDE SEQUENCE</scope>
    <source>
        <strain evidence="1">CPER-KK1</strain>
    </source>
</reference>
<sequence length="65" mass="7804">MTPRFLQLIDKLTYHRLGHNAFCAKLAQNKIPSQISEVKEYNYDFIRLSVVIRQRLKRGQERSHF</sequence>
<reference evidence="1" key="2">
    <citation type="journal article" date="2022" name="Microbiol. Resour. Announc.">
        <title>Metagenome Sequencing to Explore Phylogenomics of Terrestrial Cyanobacteria.</title>
        <authorList>
            <person name="Ward R.D."/>
            <person name="Stajich J.E."/>
            <person name="Johansen J.R."/>
            <person name="Huntemann M."/>
            <person name="Clum A."/>
            <person name="Foster B."/>
            <person name="Foster B."/>
            <person name="Roux S."/>
            <person name="Palaniappan K."/>
            <person name="Varghese N."/>
            <person name="Mukherjee S."/>
            <person name="Reddy T.B.K."/>
            <person name="Daum C."/>
            <person name="Copeland A."/>
            <person name="Chen I.A."/>
            <person name="Ivanova N.N."/>
            <person name="Kyrpides N.C."/>
            <person name="Shapiro N."/>
            <person name="Eloe-Fadrosh E.A."/>
            <person name="Pietrasiak N."/>
        </authorList>
    </citation>
    <scope>NUCLEOTIDE SEQUENCE</scope>
    <source>
        <strain evidence="1">CPER-KK1</strain>
    </source>
</reference>
<organism evidence="1 2">
    <name type="scientific">Symplocastrum torsivum CPER-KK1</name>
    <dbReference type="NCBI Taxonomy" id="450513"/>
    <lineage>
        <taxon>Bacteria</taxon>
        <taxon>Bacillati</taxon>
        <taxon>Cyanobacteriota</taxon>
        <taxon>Cyanophyceae</taxon>
        <taxon>Oscillatoriophycideae</taxon>
        <taxon>Oscillatoriales</taxon>
        <taxon>Microcoleaceae</taxon>
        <taxon>Symplocastrum</taxon>
    </lineage>
</organism>